<protein>
    <submittedName>
        <fullName evidence="2">MaoC family dehydratase</fullName>
    </submittedName>
</protein>
<sequence>MRTLDDLTAGDRFAGGPLVVTEADILEFAGRYDPQPFHLDPVAAGETVFGGLAASGWHTAALTMRMIVDGEGELAGGFVGLGIEELAWPQPVRPGDVLRIESEVLGVSPSASRPDRGTVRMRTLTYNQKSEVVQRFTAVLLVPRRTGLPGERQVGNG</sequence>
<dbReference type="PANTHER" id="PTHR43664:SF1">
    <property type="entry name" value="BETA-METHYLMALYL-COA DEHYDRATASE"/>
    <property type="match status" value="1"/>
</dbReference>
<feature type="domain" description="MaoC-like" evidence="1">
    <location>
        <begin position="17"/>
        <end position="111"/>
    </location>
</feature>
<dbReference type="SUPFAM" id="SSF54637">
    <property type="entry name" value="Thioesterase/thiol ester dehydrase-isomerase"/>
    <property type="match status" value="1"/>
</dbReference>
<organism evidence="2 3">
    <name type="scientific">Skermanella cutis</name>
    <dbReference type="NCBI Taxonomy" id="2775420"/>
    <lineage>
        <taxon>Bacteria</taxon>
        <taxon>Pseudomonadati</taxon>
        <taxon>Pseudomonadota</taxon>
        <taxon>Alphaproteobacteria</taxon>
        <taxon>Rhodospirillales</taxon>
        <taxon>Azospirillaceae</taxon>
        <taxon>Skermanella</taxon>
    </lineage>
</organism>
<dbReference type="Pfam" id="PF01575">
    <property type="entry name" value="MaoC_dehydratas"/>
    <property type="match status" value="1"/>
</dbReference>
<evidence type="ECO:0000259" key="1">
    <source>
        <dbReference type="Pfam" id="PF01575"/>
    </source>
</evidence>
<dbReference type="PANTHER" id="PTHR43664">
    <property type="entry name" value="MONOAMINE OXIDASE-RELATED"/>
    <property type="match status" value="1"/>
</dbReference>
<name>A0ABX7BEN2_9PROT</name>
<evidence type="ECO:0000313" key="2">
    <source>
        <dbReference type="EMBL" id="QQP91516.1"/>
    </source>
</evidence>
<dbReference type="InterPro" id="IPR029069">
    <property type="entry name" value="HotDog_dom_sf"/>
</dbReference>
<proteinExistence type="predicted"/>
<reference evidence="2" key="1">
    <citation type="submission" date="2021-02" db="EMBL/GenBank/DDBJ databases">
        <title>Skermanella TT6 skin isolate.</title>
        <authorList>
            <person name="Lee K."/>
            <person name="Ganzorig M."/>
        </authorList>
    </citation>
    <scope>NUCLEOTIDE SEQUENCE</scope>
    <source>
        <strain evidence="2">TT6</strain>
    </source>
</reference>
<dbReference type="InterPro" id="IPR002539">
    <property type="entry name" value="MaoC-like_dom"/>
</dbReference>
<accession>A0ABX7BEN2</accession>
<dbReference type="CDD" id="cd03454">
    <property type="entry name" value="YdeM"/>
    <property type="match status" value="1"/>
</dbReference>
<dbReference type="RefSeq" id="WP_201079515.1">
    <property type="nucleotide sequence ID" value="NZ_CP067420.1"/>
</dbReference>
<keyword evidence="3" id="KW-1185">Reference proteome</keyword>
<dbReference type="Gene3D" id="3.10.129.10">
    <property type="entry name" value="Hotdog Thioesterase"/>
    <property type="match status" value="1"/>
</dbReference>
<dbReference type="InterPro" id="IPR052342">
    <property type="entry name" value="MCH/BMMD"/>
</dbReference>
<evidence type="ECO:0000313" key="3">
    <source>
        <dbReference type="Proteomes" id="UP000595197"/>
    </source>
</evidence>
<dbReference type="Proteomes" id="UP000595197">
    <property type="component" value="Chromosome"/>
</dbReference>
<dbReference type="EMBL" id="CP067420">
    <property type="protein sequence ID" value="QQP91516.1"/>
    <property type="molecule type" value="Genomic_DNA"/>
</dbReference>
<gene>
    <name evidence="2" type="ORF">IGS68_10040</name>
</gene>